<dbReference type="AlphaFoldDB" id="A0A0R1N7K9"/>
<reference evidence="2 3" key="1">
    <citation type="journal article" date="2015" name="Genome Announc.">
        <title>Expanding the biotechnology potential of lactobacilli through comparative genomics of 213 strains and associated genera.</title>
        <authorList>
            <person name="Sun Z."/>
            <person name="Harris H.M."/>
            <person name="McCann A."/>
            <person name="Guo C."/>
            <person name="Argimon S."/>
            <person name="Zhang W."/>
            <person name="Yang X."/>
            <person name="Jeffery I.B."/>
            <person name="Cooney J.C."/>
            <person name="Kagawa T.F."/>
            <person name="Liu W."/>
            <person name="Song Y."/>
            <person name="Salvetti E."/>
            <person name="Wrobel A."/>
            <person name="Rasinkangas P."/>
            <person name="Parkhill J."/>
            <person name="Rea M.C."/>
            <person name="O'Sullivan O."/>
            <person name="Ritari J."/>
            <person name="Douillard F.P."/>
            <person name="Paul Ross R."/>
            <person name="Yang R."/>
            <person name="Briner A.E."/>
            <person name="Felis G.E."/>
            <person name="de Vos W.M."/>
            <person name="Barrangou R."/>
            <person name="Klaenhammer T.R."/>
            <person name="Caufield P.W."/>
            <person name="Cui Y."/>
            <person name="Zhang H."/>
            <person name="O'Toole P.W."/>
        </authorList>
    </citation>
    <scope>NUCLEOTIDE SEQUENCE [LARGE SCALE GENOMIC DNA]</scope>
    <source>
        <strain evidence="2 3">DSM 12744</strain>
    </source>
</reference>
<keyword evidence="3" id="KW-1185">Reference proteome</keyword>
<dbReference type="RefSeq" id="WP_057820472.1">
    <property type="nucleotide sequence ID" value="NZ_AZEC01000006.1"/>
</dbReference>
<feature type="coiled-coil region" evidence="1">
    <location>
        <begin position="50"/>
        <end position="77"/>
    </location>
</feature>
<evidence type="ECO:0000313" key="3">
    <source>
        <dbReference type="Proteomes" id="UP000051330"/>
    </source>
</evidence>
<sequence>MATLYQLDSRTQALLGKAEDGLLDPETLADTMDSLEGEYEEKFDGYGKVMAQLKADAEAAMAESKRLAERAHVLQNNRKQMLLRLQSSMEKRSQRRVKAKLFTFSIRNNPVKLVIDDQDSLPKDFMDHIDKWEPNNPLIKDALKQNVVVSGAHLEQGQSLVVK</sequence>
<evidence type="ECO:0008006" key="4">
    <source>
        <dbReference type="Google" id="ProtNLM"/>
    </source>
</evidence>
<keyword evidence="1" id="KW-0175">Coiled coil</keyword>
<accession>A0A0R1N7K9</accession>
<dbReference type="Pfam" id="PF05565">
    <property type="entry name" value="Sipho_Gp157"/>
    <property type="match status" value="1"/>
</dbReference>
<comment type="caution">
    <text evidence="2">The sequence shown here is derived from an EMBL/GenBank/DDBJ whole genome shotgun (WGS) entry which is preliminary data.</text>
</comment>
<dbReference type="InterPro" id="IPR008840">
    <property type="entry name" value="Sipho_Gp157"/>
</dbReference>
<dbReference type="Proteomes" id="UP000051330">
    <property type="component" value="Unassembled WGS sequence"/>
</dbReference>
<dbReference type="EMBL" id="AZEC01000006">
    <property type="protein sequence ID" value="KRL12827.1"/>
    <property type="molecule type" value="Genomic_DNA"/>
</dbReference>
<dbReference type="STRING" id="1423792.FD09_GL002814"/>
<evidence type="ECO:0000313" key="2">
    <source>
        <dbReference type="EMBL" id="KRL12827.1"/>
    </source>
</evidence>
<gene>
    <name evidence="2" type="ORF">FD09_GL002814</name>
</gene>
<evidence type="ECO:0000256" key="1">
    <source>
        <dbReference type="SAM" id="Coils"/>
    </source>
</evidence>
<organism evidence="2 3">
    <name type="scientific">Schleiferilactobacillus perolens DSM 12744</name>
    <dbReference type="NCBI Taxonomy" id="1423792"/>
    <lineage>
        <taxon>Bacteria</taxon>
        <taxon>Bacillati</taxon>
        <taxon>Bacillota</taxon>
        <taxon>Bacilli</taxon>
        <taxon>Lactobacillales</taxon>
        <taxon>Lactobacillaceae</taxon>
        <taxon>Schleiferilactobacillus</taxon>
    </lineage>
</organism>
<dbReference type="OrthoDB" id="2168866at2"/>
<dbReference type="PATRIC" id="fig|1423792.3.peg.2875"/>
<name>A0A0R1N7K9_9LACO</name>
<protein>
    <recommendedName>
        <fullName evidence="4">Siphovirus Gp157 family protein</fullName>
    </recommendedName>
</protein>
<proteinExistence type="predicted"/>